<dbReference type="InterPro" id="IPR003362">
    <property type="entry name" value="Bact_transf"/>
</dbReference>
<dbReference type="STRING" id="1224163.B841_09285"/>
<sequence length="222" mass="24329">MKITRSTLKRALDVAVAVPALIVASPVMAATAVAVRLSLGGPVLFRQERPGLGGTPFTMLKFRSMLPEDPALADSDDETYRLTRVGKFIRATSIDELPTLWNVLRGDMSLVGPRPLLMQYLDRYTPQQARRHDARPGLTGLSQVSGRNALSWEERIDLDVEYVDNQSLALDLRILLRTVGVVLKREGVAEEGLGTMSEFWGTLAEQGTQAERAVTVEGVARG</sequence>
<keyword evidence="3" id="KW-0808">Transferase</keyword>
<dbReference type="RefSeq" id="WP_020935263.1">
    <property type="nucleotide sequence ID" value="NC_021915.1"/>
</dbReference>
<evidence type="ECO:0000256" key="1">
    <source>
        <dbReference type="ARBA" id="ARBA00006464"/>
    </source>
</evidence>
<evidence type="ECO:0000313" key="4">
    <source>
        <dbReference type="Proteomes" id="UP000015388"/>
    </source>
</evidence>
<dbReference type="Proteomes" id="UP000015388">
    <property type="component" value="Chromosome"/>
</dbReference>
<dbReference type="KEGG" id="cmd:B841_09285"/>
<evidence type="ECO:0000259" key="2">
    <source>
        <dbReference type="Pfam" id="PF02397"/>
    </source>
</evidence>
<gene>
    <name evidence="3" type="ORF">B841_09285</name>
</gene>
<accession>S5T3V7</accession>
<dbReference type="AlphaFoldDB" id="S5T3V7"/>
<organism evidence="3 4">
    <name type="scientific">Corynebacterium maris DSM 45190</name>
    <dbReference type="NCBI Taxonomy" id="1224163"/>
    <lineage>
        <taxon>Bacteria</taxon>
        <taxon>Bacillati</taxon>
        <taxon>Actinomycetota</taxon>
        <taxon>Actinomycetes</taxon>
        <taxon>Mycobacteriales</taxon>
        <taxon>Corynebacteriaceae</taxon>
        <taxon>Corynebacterium</taxon>
    </lineage>
</organism>
<protein>
    <submittedName>
        <fullName evidence="3">Glycosyl transferase possibly involved in lipopolysaccharide synthesis</fullName>
    </submittedName>
</protein>
<dbReference type="GO" id="GO:0016780">
    <property type="term" value="F:phosphotransferase activity, for other substituted phosphate groups"/>
    <property type="evidence" value="ECO:0007669"/>
    <property type="project" value="TreeGrafter"/>
</dbReference>
<dbReference type="Pfam" id="PF02397">
    <property type="entry name" value="Bac_transf"/>
    <property type="match status" value="1"/>
</dbReference>
<feature type="domain" description="Bacterial sugar transferase" evidence="2">
    <location>
        <begin position="9"/>
        <end position="184"/>
    </location>
</feature>
<dbReference type="PANTHER" id="PTHR30576">
    <property type="entry name" value="COLANIC BIOSYNTHESIS UDP-GLUCOSE LIPID CARRIER TRANSFERASE"/>
    <property type="match status" value="1"/>
</dbReference>
<dbReference type="HOGENOM" id="CLU_024920_1_4_11"/>
<keyword evidence="4" id="KW-1185">Reference proteome</keyword>
<reference evidence="3 4" key="1">
    <citation type="submission" date="2012-11" db="EMBL/GenBank/DDBJ databases">
        <title>The complete genome sequence of Corynebacterium maris Coryn-1 (=DSM 45190).</title>
        <authorList>
            <person name="Schaffert L."/>
            <person name="Albersmeier A."/>
            <person name="Kalinowski J."/>
            <person name="Ruckert C."/>
        </authorList>
    </citation>
    <scope>NUCLEOTIDE SEQUENCE [LARGE SCALE GENOMIC DNA]</scope>
    <source>
        <strain evidence="4">Coryn-1</strain>
    </source>
</reference>
<comment type="similarity">
    <text evidence="1">Belongs to the bacterial sugar transferase family.</text>
</comment>
<evidence type="ECO:0000313" key="3">
    <source>
        <dbReference type="EMBL" id="AGS35330.1"/>
    </source>
</evidence>
<dbReference type="PANTHER" id="PTHR30576:SF8">
    <property type="entry name" value="UNDECAPRENYL-PHOSPHATE GALACTOSE PHOSPHOTRANSFERASE"/>
    <property type="match status" value="1"/>
</dbReference>
<dbReference type="OrthoDB" id="9808602at2"/>
<dbReference type="eggNOG" id="COG2148">
    <property type="taxonomic scope" value="Bacteria"/>
</dbReference>
<proteinExistence type="inferred from homology"/>
<dbReference type="PATRIC" id="fig|1224163.3.peg.1868"/>
<dbReference type="EMBL" id="CP003924">
    <property type="protein sequence ID" value="AGS35330.1"/>
    <property type="molecule type" value="Genomic_DNA"/>
</dbReference>
<name>S5T3V7_9CORY</name>